<dbReference type="EMBL" id="CP015756">
    <property type="protein sequence ID" value="APC38909.1"/>
    <property type="molecule type" value="Genomic_DNA"/>
</dbReference>
<keyword evidence="6" id="KW-1185">Reference proteome</keyword>
<evidence type="ECO:0000313" key="5">
    <source>
        <dbReference type="EMBL" id="APC38909.1"/>
    </source>
</evidence>
<dbReference type="InterPro" id="IPR050988">
    <property type="entry name" value="Mannitol_DH/Oxidoreductase"/>
</dbReference>
<dbReference type="SUPFAM" id="SSF51735">
    <property type="entry name" value="NAD(P)-binding Rossmann-fold domains"/>
    <property type="match status" value="1"/>
</dbReference>
<gene>
    <name evidence="5" type="ORF">A7L45_01910</name>
</gene>
<evidence type="ECO:0000259" key="3">
    <source>
        <dbReference type="Pfam" id="PF01232"/>
    </source>
</evidence>
<comment type="catalytic activity">
    <reaction evidence="2">
        <text>D-mannitol 1-phosphate + NAD(+) = beta-D-fructose 6-phosphate + NADH + H(+)</text>
        <dbReference type="Rhea" id="RHEA:19661"/>
        <dbReference type="ChEBI" id="CHEBI:15378"/>
        <dbReference type="ChEBI" id="CHEBI:57540"/>
        <dbReference type="ChEBI" id="CHEBI:57634"/>
        <dbReference type="ChEBI" id="CHEBI:57945"/>
        <dbReference type="ChEBI" id="CHEBI:61381"/>
        <dbReference type="EC" id="1.1.1.17"/>
    </reaction>
</comment>
<reference evidence="6" key="1">
    <citation type="journal article" date="2016" name="Front. Microbiol.">
        <title>Complete Genome Sequence of Clostridium estertheticum DSM 8809, a Microbe Identified in Spoiled Vacuum Packed Beef.</title>
        <authorList>
            <person name="Yu Z."/>
            <person name="Gunn L."/>
            <person name="Brennan E."/>
            <person name="Reid R."/>
            <person name="Wall P.G."/>
            <person name="Gaora O.P."/>
            <person name="Hurley D."/>
            <person name="Bolton D."/>
            <person name="Fanning S."/>
        </authorList>
    </citation>
    <scope>NUCLEOTIDE SEQUENCE [LARGE SCALE GENOMIC DNA]</scope>
    <source>
        <strain evidence="6">DSM 8809</strain>
    </source>
</reference>
<dbReference type="KEGG" id="ceu:A7L45_01910"/>
<dbReference type="Pfam" id="PF08125">
    <property type="entry name" value="Mannitol_dh_C"/>
    <property type="match status" value="1"/>
</dbReference>
<keyword evidence="1" id="KW-0560">Oxidoreductase</keyword>
<dbReference type="InterPro" id="IPR013328">
    <property type="entry name" value="6PGD_dom2"/>
</dbReference>
<proteinExistence type="predicted"/>
<dbReference type="STRING" id="1552.A7L45_01910"/>
<dbReference type="RefSeq" id="WP_071611205.1">
    <property type="nucleotide sequence ID" value="NZ_CP015756.1"/>
</dbReference>
<dbReference type="InterPro" id="IPR008927">
    <property type="entry name" value="6-PGluconate_DH-like_C_sf"/>
</dbReference>
<dbReference type="PANTHER" id="PTHR43362">
    <property type="entry name" value="MANNITOL DEHYDROGENASE DSF1-RELATED"/>
    <property type="match status" value="1"/>
</dbReference>
<dbReference type="GO" id="GO:0008926">
    <property type="term" value="F:mannitol-1-phosphate 5-dehydrogenase activity"/>
    <property type="evidence" value="ECO:0007669"/>
    <property type="project" value="UniProtKB-EC"/>
</dbReference>
<dbReference type="OrthoDB" id="271711at2"/>
<evidence type="ECO:0000256" key="2">
    <source>
        <dbReference type="ARBA" id="ARBA00048615"/>
    </source>
</evidence>
<name>A0A1J0GC24_9CLOT</name>
<dbReference type="Gene3D" id="1.10.1040.10">
    <property type="entry name" value="N-(1-d-carboxylethyl)-l-norvaline Dehydrogenase, domain 2"/>
    <property type="match status" value="1"/>
</dbReference>
<dbReference type="AlphaFoldDB" id="A0A1J0GC24"/>
<dbReference type="Pfam" id="PF01232">
    <property type="entry name" value="Mannitol_dh"/>
    <property type="match status" value="1"/>
</dbReference>
<dbReference type="InterPro" id="IPR036291">
    <property type="entry name" value="NAD(P)-bd_dom_sf"/>
</dbReference>
<dbReference type="Proteomes" id="UP000182569">
    <property type="component" value="Chromosome"/>
</dbReference>
<feature type="domain" description="Mannitol dehydrogenase N-terminal" evidence="3">
    <location>
        <begin position="45"/>
        <end position="305"/>
    </location>
</feature>
<sequence>MNDIKLQLNKSSIKQNELWEKAGIELPNFDINKMSSLTSENPTWVHFGAGNIFRGFIAALQQTLLNNGNADTGIVAVEGYDYEIIDKIYTPYDNLSLLVIMKPDGSLDKKVIGSISESLSGDYLREKDWKRLQTIFTKPSLKMVSFTITEKGYSSKNISKEDVEDGLKHPSSVIAKAASLMHGRYRNGEFPIALVSMDNCSHNGEKLSNAINYIVEKWVKNGLVENDFLKYINNPKKVSFPWSMIDKITPRPSDSVKETLNKTGFESTDVVITKCNTYIAPFVNAEGPQYLVIEENFPNGRMPLEKAGVFFTDRQTVERVEKMKVCTCLNPLHTTLAIFGCLLGFNLIADEMKDPCLKKLVEKIGYDEGMPVVVDPKIFNPIDFIKEVIEVRLPNPYIPDTPQRIVSDTSQKIGIRFGETIKSYMERKDLDPKDLIYIPLAIAGWCRYLMAMDDNGKEMELSSDPLLETLKDYVSEIKLNNTEGVGNKLKPILSNEEIFGVNLYNVGLGEKVENYCNEMITGIGAVRLTLEKYVNCK</sequence>
<protein>
    <submittedName>
        <fullName evidence="5">Mannitol dehydrogenase</fullName>
    </submittedName>
</protein>
<dbReference type="SUPFAM" id="SSF48179">
    <property type="entry name" value="6-phosphogluconate dehydrogenase C-terminal domain-like"/>
    <property type="match status" value="1"/>
</dbReference>
<feature type="domain" description="Mannitol dehydrogenase C-terminal" evidence="4">
    <location>
        <begin position="318"/>
        <end position="505"/>
    </location>
</feature>
<organism evidence="5 6">
    <name type="scientific">Clostridium estertheticum subsp. estertheticum</name>
    <dbReference type="NCBI Taxonomy" id="1552"/>
    <lineage>
        <taxon>Bacteria</taxon>
        <taxon>Bacillati</taxon>
        <taxon>Bacillota</taxon>
        <taxon>Clostridia</taxon>
        <taxon>Eubacteriales</taxon>
        <taxon>Clostridiaceae</taxon>
        <taxon>Clostridium</taxon>
    </lineage>
</organism>
<dbReference type="InterPro" id="IPR013131">
    <property type="entry name" value="Mannitol_DH_N"/>
</dbReference>
<dbReference type="InterPro" id="IPR013118">
    <property type="entry name" value="Mannitol_DH_C"/>
</dbReference>
<dbReference type="PANTHER" id="PTHR43362:SF1">
    <property type="entry name" value="MANNITOL DEHYDROGENASE 2-RELATED"/>
    <property type="match status" value="1"/>
</dbReference>
<evidence type="ECO:0000259" key="4">
    <source>
        <dbReference type="Pfam" id="PF08125"/>
    </source>
</evidence>
<evidence type="ECO:0000256" key="1">
    <source>
        <dbReference type="ARBA" id="ARBA00023002"/>
    </source>
</evidence>
<dbReference type="Gene3D" id="3.40.50.720">
    <property type="entry name" value="NAD(P)-binding Rossmann-like Domain"/>
    <property type="match status" value="1"/>
</dbReference>
<accession>A0A1J0GC24</accession>
<evidence type="ECO:0000313" key="6">
    <source>
        <dbReference type="Proteomes" id="UP000182569"/>
    </source>
</evidence>